<evidence type="ECO:0000313" key="3">
    <source>
        <dbReference type="Proteomes" id="UP000199527"/>
    </source>
</evidence>
<name>A0A1G8LDV7_9GAMM</name>
<dbReference type="EMBL" id="FNEM01000002">
    <property type="protein sequence ID" value="SDI53841.1"/>
    <property type="molecule type" value="Genomic_DNA"/>
</dbReference>
<dbReference type="OrthoDB" id="452682at2"/>
<dbReference type="Proteomes" id="UP000199527">
    <property type="component" value="Unassembled WGS sequence"/>
</dbReference>
<evidence type="ECO:0000313" key="2">
    <source>
        <dbReference type="EMBL" id="SDI53841.1"/>
    </source>
</evidence>
<dbReference type="InterPro" id="IPR027372">
    <property type="entry name" value="Phytase-like_dom"/>
</dbReference>
<sequence length="310" mass="33929">MWRWWIVAVAWLPQSVWASVPGFSGMAPLNDSAFVVVLDRKSYAEGERLGIVRMTPSSGYEYRPVLIEEWRSPDGQASDLESLCALPGRDGEFLLAESGTWQGRYGRVFHVRLQGERAEVMAVYPLPRRVDSAPGVDGDNVEGMVCLASDQGFKVIIAERGGSSHYPQGELRLGEFAPRSGRLEWQDEPLMQVTAPGPRRPGRRAISDLHLGADGTLWASATDDGGDAGPFRSMIYAVAQLNPAPAGPLLRPVLKRGKGWIIDGFKVEALSGPVSGVADSVMSFATEDEHYPGVWRPLLPPLTDFDALQW</sequence>
<dbReference type="RefSeq" id="WP_090361496.1">
    <property type="nucleotide sequence ID" value="NZ_FNEM01000002.1"/>
</dbReference>
<dbReference type="AlphaFoldDB" id="A0A1G8LDV7"/>
<organism evidence="2 3">
    <name type="scientific">Ferrimonas sediminum</name>
    <dbReference type="NCBI Taxonomy" id="718193"/>
    <lineage>
        <taxon>Bacteria</taxon>
        <taxon>Pseudomonadati</taxon>
        <taxon>Pseudomonadota</taxon>
        <taxon>Gammaproteobacteria</taxon>
        <taxon>Alteromonadales</taxon>
        <taxon>Ferrimonadaceae</taxon>
        <taxon>Ferrimonas</taxon>
    </lineage>
</organism>
<gene>
    <name evidence="2" type="ORF">SAMN04488540_10231</name>
</gene>
<evidence type="ECO:0000259" key="1">
    <source>
        <dbReference type="Pfam" id="PF13449"/>
    </source>
</evidence>
<keyword evidence="3" id="KW-1185">Reference proteome</keyword>
<feature type="domain" description="Phytase-like" evidence="1">
    <location>
        <begin position="20"/>
        <end position="219"/>
    </location>
</feature>
<proteinExistence type="predicted"/>
<reference evidence="3" key="1">
    <citation type="submission" date="2016-10" db="EMBL/GenBank/DDBJ databases">
        <authorList>
            <person name="Varghese N."/>
            <person name="Submissions S."/>
        </authorList>
    </citation>
    <scope>NUCLEOTIDE SEQUENCE [LARGE SCALE GENOMIC DNA]</scope>
    <source>
        <strain evidence="3">DSM 23317</strain>
    </source>
</reference>
<dbReference type="Pfam" id="PF13449">
    <property type="entry name" value="Phytase-like"/>
    <property type="match status" value="1"/>
</dbReference>
<accession>A0A1G8LDV7</accession>
<protein>
    <recommendedName>
        <fullName evidence="1">Phytase-like domain-containing protein</fullName>
    </recommendedName>
</protein>